<dbReference type="EMBL" id="CP003546">
    <property type="protein sequence ID" value="AFP84436.1"/>
    <property type="molecule type" value="Genomic_DNA"/>
</dbReference>
<keyword evidence="2" id="KW-1185">Reference proteome</keyword>
<proteinExistence type="predicted"/>
<sequence length="40" mass="4590" precursor="true">MLSRVIILVVMVLTKQRPATAGRCRMFWGVISKIQHKPSH</sequence>
<evidence type="ECO:0000313" key="2">
    <source>
        <dbReference type="Proteomes" id="UP000003936"/>
    </source>
</evidence>
<dbReference type="KEGG" id="sect:A359_00290"/>
<reference evidence="1 2" key="1">
    <citation type="journal article" date="2012" name="Mol. Biol. Evol.">
        <title>Genome reduction and co-evolution between the primary and secondary bacterial symbionts of psyllids.</title>
        <authorList>
            <person name="Sloan D.B."/>
            <person name="Moran N.A."/>
        </authorList>
    </citation>
    <scope>NUCLEOTIDE SEQUENCE [LARGE SCALE GENOMIC DNA]</scope>
    <source>
        <strain evidence="1">Ceuc_S</strain>
    </source>
</reference>
<dbReference type="AlphaFoldDB" id="J3VR71"/>
<dbReference type="HOGENOM" id="CLU_3296334_0_0_6"/>
<protein>
    <submittedName>
        <fullName evidence="1">Uncharacterized protein</fullName>
    </submittedName>
</protein>
<gene>
    <name evidence="1" type="ORF">A359_00290</name>
</gene>
<dbReference type="Proteomes" id="UP000003936">
    <property type="component" value="Chromosome"/>
</dbReference>
<accession>J3VR71</accession>
<evidence type="ECO:0000313" key="1">
    <source>
        <dbReference type="EMBL" id="AFP84436.1"/>
    </source>
</evidence>
<name>J3VR71_9ENTR</name>
<organism evidence="1 2">
    <name type="scientific">secondary endosymbiont of Ctenarytaina eucalypti</name>
    <dbReference type="NCBI Taxonomy" id="1199245"/>
    <lineage>
        <taxon>Bacteria</taxon>
        <taxon>Pseudomonadati</taxon>
        <taxon>Pseudomonadota</taxon>
        <taxon>Gammaproteobacteria</taxon>
        <taxon>Enterobacterales</taxon>
        <taxon>Enterobacteriaceae</taxon>
        <taxon>aphid secondary symbionts</taxon>
    </lineage>
</organism>